<dbReference type="GO" id="GO:0034057">
    <property type="term" value="F:RNA strand-exchange activity"/>
    <property type="evidence" value="ECO:0007669"/>
    <property type="project" value="InterPro"/>
</dbReference>
<organism evidence="6 7">
    <name type="scientific">Hydrogenophaga crocea</name>
    <dbReference type="NCBI Taxonomy" id="2716225"/>
    <lineage>
        <taxon>Bacteria</taxon>
        <taxon>Pseudomonadati</taxon>
        <taxon>Pseudomonadota</taxon>
        <taxon>Betaproteobacteria</taxon>
        <taxon>Burkholderiales</taxon>
        <taxon>Comamonadaceae</taxon>
        <taxon>Hydrogenophaga</taxon>
    </lineage>
</organism>
<dbReference type="AlphaFoldDB" id="A0A6G8IJ97"/>
<evidence type="ECO:0000256" key="4">
    <source>
        <dbReference type="SAM" id="MobiDB-lite"/>
    </source>
</evidence>
<dbReference type="SUPFAM" id="SSF48657">
    <property type="entry name" value="FinO-like"/>
    <property type="match status" value="1"/>
</dbReference>
<dbReference type="GO" id="GO:0010608">
    <property type="term" value="P:post-transcriptional regulation of gene expression"/>
    <property type="evidence" value="ECO:0007669"/>
    <property type="project" value="InterPro"/>
</dbReference>
<feature type="region of interest" description="Disordered" evidence="4">
    <location>
        <begin position="25"/>
        <end position="52"/>
    </location>
</feature>
<evidence type="ECO:0000259" key="5">
    <source>
        <dbReference type="SMART" id="SM00945"/>
    </source>
</evidence>
<dbReference type="PANTHER" id="PTHR38106:SF1">
    <property type="entry name" value="RNA CHAPERONE PROQ"/>
    <property type="match status" value="1"/>
</dbReference>
<dbReference type="GO" id="GO:0033592">
    <property type="term" value="F:RNA strand annealing activity"/>
    <property type="evidence" value="ECO:0007669"/>
    <property type="project" value="InterPro"/>
</dbReference>
<reference evidence="6 7" key="1">
    <citation type="submission" date="2020-03" db="EMBL/GenBank/DDBJ databases">
        <title>Hydrogenophaga sp. nov. isolated from cyanobacterial mat.</title>
        <authorList>
            <person name="Thorat V."/>
            <person name="Kirdat K."/>
            <person name="Tiwarekar B."/>
            <person name="Costa E.D."/>
            <person name="Yadav A."/>
        </authorList>
    </citation>
    <scope>NUCLEOTIDE SEQUENCE [LARGE SCALE GENOMIC DNA]</scope>
    <source>
        <strain evidence="6 7">BA0156</strain>
    </source>
</reference>
<dbReference type="InterPro" id="IPR023529">
    <property type="entry name" value="ProQ"/>
</dbReference>
<evidence type="ECO:0000256" key="1">
    <source>
        <dbReference type="ARBA" id="ARBA00022490"/>
    </source>
</evidence>
<sequence length="244" mass="27002">MPCGARSRPDRGRIAPRWHDRAFALDALAPMTQTSRPARRPRPAKPQAPAAPRHPLLAQLAAWHPALFGEEPRPLKRGIYEDLLAAHGDAVKAEDLKAALALHTRSTRYLNAVGSGQPRRGLDGQVVEAVAPDQRHHALLEVHRRRQQRSSEDLRPQLQQRIARAFEQSGLGREAYAVLVRGRDEALNAVTEAALDEASARIAREAALLRAFEASGQDLAAFASGYGLAEDEARRMLERARQRR</sequence>
<protein>
    <submittedName>
        <fullName evidence="6">Prop effector</fullName>
    </submittedName>
</protein>
<gene>
    <name evidence="6" type="ORF">G9Q37_14685</name>
</gene>
<feature type="domain" description="ProQ/FinO" evidence="5">
    <location>
        <begin position="48"/>
        <end position="158"/>
    </location>
</feature>
<dbReference type="EMBL" id="CP049989">
    <property type="protein sequence ID" value="QIM53312.1"/>
    <property type="molecule type" value="Genomic_DNA"/>
</dbReference>
<keyword evidence="7" id="KW-1185">Reference proteome</keyword>
<evidence type="ECO:0000256" key="2">
    <source>
        <dbReference type="ARBA" id="ARBA00022884"/>
    </source>
</evidence>
<dbReference type="GO" id="GO:0005829">
    <property type="term" value="C:cytosol"/>
    <property type="evidence" value="ECO:0007669"/>
    <property type="project" value="TreeGrafter"/>
</dbReference>
<evidence type="ECO:0000313" key="7">
    <source>
        <dbReference type="Proteomes" id="UP000503162"/>
    </source>
</evidence>
<keyword evidence="2" id="KW-0694">RNA-binding</keyword>
<keyword evidence="1" id="KW-0963">Cytoplasm</keyword>
<accession>A0A6G8IJ97</accession>
<evidence type="ECO:0000313" key="6">
    <source>
        <dbReference type="EMBL" id="QIM53312.1"/>
    </source>
</evidence>
<name>A0A6G8IJ97_9BURK</name>
<dbReference type="Pfam" id="PF04352">
    <property type="entry name" value="ProQ"/>
    <property type="match status" value="1"/>
</dbReference>
<dbReference type="PANTHER" id="PTHR38106">
    <property type="entry name" value="RNA CHAPERONE PROQ"/>
    <property type="match status" value="1"/>
</dbReference>
<dbReference type="Gene3D" id="1.10.1710.10">
    <property type="entry name" value="ProQ/FinO domain"/>
    <property type="match status" value="1"/>
</dbReference>
<dbReference type="KEGG" id="hcz:G9Q37_14685"/>
<proteinExistence type="predicted"/>
<dbReference type="InterPro" id="IPR036442">
    <property type="entry name" value="ProQ/FinO_sf"/>
</dbReference>
<evidence type="ECO:0000256" key="3">
    <source>
        <dbReference type="ARBA" id="ARBA00023186"/>
    </source>
</evidence>
<dbReference type="InterPro" id="IPR016103">
    <property type="entry name" value="ProQ/FinO"/>
</dbReference>
<dbReference type="Proteomes" id="UP000503162">
    <property type="component" value="Chromosome"/>
</dbReference>
<keyword evidence="3" id="KW-0143">Chaperone</keyword>
<dbReference type="SMART" id="SM00945">
    <property type="entry name" value="ProQ"/>
    <property type="match status" value="1"/>
</dbReference>